<dbReference type="RefSeq" id="XP_020901225.1">
    <property type="nucleotide sequence ID" value="XM_021045566.2"/>
</dbReference>
<reference evidence="2" key="1">
    <citation type="submission" date="2022-11" db="UniProtKB">
        <authorList>
            <consortium name="EnsemblMetazoa"/>
        </authorList>
    </citation>
    <scope>IDENTIFICATION</scope>
</reference>
<protein>
    <submittedName>
        <fullName evidence="2">Uncharacterized protein</fullName>
    </submittedName>
</protein>
<dbReference type="PANTHER" id="PTHR37558:SF1">
    <property type="entry name" value="HTH CENPB-TYPE DOMAIN-CONTAINING PROTEIN"/>
    <property type="match status" value="1"/>
</dbReference>
<dbReference type="AlphaFoldDB" id="A0A913X9N2"/>
<proteinExistence type="predicted"/>
<name>A0A913X9N2_EXADI</name>
<organism evidence="2 3">
    <name type="scientific">Exaiptasia diaphana</name>
    <name type="common">Tropical sea anemone</name>
    <name type="synonym">Aiptasia pulchella</name>
    <dbReference type="NCBI Taxonomy" id="2652724"/>
    <lineage>
        <taxon>Eukaryota</taxon>
        <taxon>Metazoa</taxon>
        <taxon>Cnidaria</taxon>
        <taxon>Anthozoa</taxon>
        <taxon>Hexacorallia</taxon>
        <taxon>Actiniaria</taxon>
        <taxon>Aiptasiidae</taxon>
        <taxon>Exaiptasia</taxon>
    </lineage>
</organism>
<evidence type="ECO:0000313" key="2">
    <source>
        <dbReference type="EnsemblMetazoa" id="XP_020901225.1"/>
    </source>
</evidence>
<dbReference type="OMA" id="AHHKEEN"/>
<dbReference type="Proteomes" id="UP000887567">
    <property type="component" value="Unplaced"/>
</dbReference>
<dbReference type="KEGG" id="epa:110239808"/>
<keyword evidence="3" id="KW-1185">Reference proteome</keyword>
<dbReference type="PANTHER" id="PTHR37558">
    <property type="entry name" value="HTH CENPB-TYPE DOMAIN-CONTAINING PROTEIN"/>
    <property type="match status" value="1"/>
</dbReference>
<feature type="compositionally biased region" description="Basic and acidic residues" evidence="1">
    <location>
        <begin position="117"/>
        <end position="133"/>
    </location>
</feature>
<accession>A0A913X9N2</accession>
<feature type="region of interest" description="Disordered" evidence="1">
    <location>
        <begin position="117"/>
        <end position="189"/>
    </location>
</feature>
<sequence>MHSRISKTFKGSIYFVFKQMFRWHLNHDIDLAKEVVSLRPASSKNWDNVAENLEAAWPKDPSRNKVKGRSCKEHFEVMMAHHKEENQQALRKSGTEEEYSELQQLLDDVIAYQLTEKQDKKSDKKKDVEDRKKGLAFRDASMKSLSKKSPFKNKVDSDESSDEEPGPSKKKAKTRTKRPDVFSFLQEKNEAQKDYRDRELKYKENALELERRRIEIQEKNIALQNKMLLALTEKKEN</sequence>
<dbReference type="GeneID" id="110239808"/>
<dbReference type="OrthoDB" id="5978344at2759"/>
<evidence type="ECO:0000313" key="3">
    <source>
        <dbReference type="Proteomes" id="UP000887567"/>
    </source>
</evidence>
<evidence type="ECO:0000256" key="1">
    <source>
        <dbReference type="SAM" id="MobiDB-lite"/>
    </source>
</evidence>
<dbReference type="EnsemblMetazoa" id="XM_021045566.2">
    <property type="protein sequence ID" value="XP_020901225.1"/>
    <property type="gene ID" value="LOC110239808"/>
</dbReference>